<evidence type="ECO:0000313" key="1">
    <source>
        <dbReference type="EMBL" id="KAA1110544.1"/>
    </source>
</evidence>
<accession>A0A5B0QC39</accession>
<dbReference type="Proteomes" id="UP000324748">
    <property type="component" value="Unassembled WGS sequence"/>
</dbReference>
<organism evidence="1 2">
    <name type="scientific">Puccinia graminis f. sp. tritici</name>
    <dbReference type="NCBI Taxonomy" id="56615"/>
    <lineage>
        <taxon>Eukaryota</taxon>
        <taxon>Fungi</taxon>
        <taxon>Dikarya</taxon>
        <taxon>Basidiomycota</taxon>
        <taxon>Pucciniomycotina</taxon>
        <taxon>Pucciniomycetes</taxon>
        <taxon>Pucciniales</taxon>
        <taxon>Pucciniaceae</taxon>
        <taxon>Puccinia</taxon>
    </lineage>
</organism>
<protein>
    <submittedName>
        <fullName evidence="1">Uncharacterized protein</fullName>
    </submittedName>
</protein>
<sequence length="167" mass="18720">MCSTCRTFHFIFYTLTSTGITHSSGFLFIHFSSFFFELIWALLELVRTPRSSSQLVRIPQSSSNLFGPLQESSGVFESLQESAGVFGYRLVATDQDSSDSVRTLGDYQELLLLIRPCCCSLEYCSLLNNIDRCSTISIVALQLQSSLCNFDRRSTTLIIAQSSLNRP</sequence>
<keyword evidence="2" id="KW-1185">Reference proteome</keyword>
<gene>
    <name evidence="1" type="ORF">PGT21_024715</name>
</gene>
<evidence type="ECO:0000313" key="2">
    <source>
        <dbReference type="Proteomes" id="UP000324748"/>
    </source>
</evidence>
<proteinExistence type="predicted"/>
<comment type="caution">
    <text evidence="1">The sequence shown here is derived from an EMBL/GenBank/DDBJ whole genome shotgun (WGS) entry which is preliminary data.</text>
</comment>
<dbReference type="EMBL" id="VSWC01000027">
    <property type="protein sequence ID" value="KAA1110544.1"/>
    <property type="molecule type" value="Genomic_DNA"/>
</dbReference>
<dbReference type="AlphaFoldDB" id="A0A5B0QC39"/>
<name>A0A5B0QC39_PUCGR</name>
<reference evidence="1 2" key="1">
    <citation type="submission" date="2019-05" db="EMBL/GenBank/DDBJ databases">
        <title>Emergence of the Ug99 lineage of the wheat stem rust pathogen through somatic hybridization.</title>
        <authorList>
            <person name="Li F."/>
            <person name="Upadhyaya N.M."/>
            <person name="Sperschneider J."/>
            <person name="Matny O."/>
            <person name="Nguyen-Phuc H."/>
            <person name="Mago R."/>
            <person name="Raley C."/>
            <person name="Miller M.E."/>
            <person name="Silverstein K.A.T."/>
            <person name="Henningsen E."/>
            <person name="Hirsch C.D."/>
            <person name="Visser B."/>
            <person name="Pretorius Z.A."/>
            <person name="Steffenson B.J."/>
            <person name="Schwessinger B."/>
            <person name="Dodds P.N."/>
            <person name="Figueroa M."/>
        </authorList>
    </citation>
    <scope>NUCLEOTIDE SEQUENCE [LARGE SCALE GENOMIC DNA]</scope>
    <source>
        <strain evidence="1">21-0</strain>
    </source>
</reference>